<dbReference type="Proteomes" id="UP000501003">
    <property type="component" value="Chromosome"/>
</dbReference>
<proteinExistence type="inferred from homology"/>
<feature type="domain" description="Dyp-type peroxidase C-terminal" evidence="12">
    <location>
        <begin position="204"/>
        <end position="383"/>
    </location>
</feature>
<dbReference type="InterPro" id="IPR011008">
    <property type="entry name" value="Dimeric_a/b-barrel"/>
</dbReference>
<evidence type="ECO:0000256" key="3">
    <source>
        <dbReference type="ARBA" id="ARBA00022617"/>
    </source>
</evidence>
<accession>A0A7D4UK76</accession>
<dbReference type="PROSITE" id="PS51404">
    <property type="entry name" value="DYP_PEROXIDASE"/>
    <property type="match status" value="1"/>
</dbReference>
<keyword evidence="6" id="KW-0560">Oxidoreductase</keyword>
<evidence type="ECO:0000313" key="13">
    <source>
        <dbReference type="EMBL" id="QKJ25719.1"/>
    </source>
</evidence>
<reference evidence="13 14" key="1">
    <citation type="submission" date="2020-05" db="EMBL/GenBank/DDBJ databases">
        <title>Aquirufa sp. strain 15G-AUS-rot a new Aquirufa species.</title>
        <authorList>
            <person name="Pitt A."/>
            <person name="Hahn M.W."/>
        </authorList>
    </citation>
    <scope>NUCLEOTIDE SEQUENCE [LARGE SCALE GENOMIC DNA]</scope>
    <source>
        <strain evidence="13 14">15G-AUS-rot</strain>
    </source>
</reference>
<evidence type="ECO:0000256" key="5">
    <source>
        <dbReference type="ARBA" id="ARBA00022729"/>
    </source>
</evidence>
<evidence type="ECO:0000256" key="10">
    <source>
        <dbReference type="SAM" id="SignalP"/>
    </source>
</evidence>
<comment type="similarity">
    <text evidence="8">Belongs to the DyP-type peroxidase family.</text>
</comment>
<evidence type="ECO:0000256" key="9">
    <source>
        <dbReference type="SAM" id="MobiDB-lite"/>
    </source>
</evidence>
<dbReference type="EMBL" id="CP054056">
    <property type="protein sequence ID" value="QKJ25719.1"/>
    <property type="molecule type" value="Genomic_DNA"/>
</dbReference>
<dbReference type="PANTHER" id="PTHR30521:SF4">
    <property type="entry name" value="DEFERROCHELATASE"/>
    <property type="match status" value="1"/>
</dbReference>
<dbReference type="AlphaFoldDB" id="A0A7D4UK76"/>
<keyword evidence="2 13" id="KW-0575">Peroxidase</keyword>
<dbReference type="NCBIfam" id="TIGR01413">
    <property type="entry name" value="Dyp_perox_fam"/>
    <property type="match status" value="1"/>
</dbReference>
<feature type="signal peptide" evidence="10">
    <location>
        <begin position="1"/>
        <end position="28"/>
    </location>
</feature>
<keyword evidence="4" id="KW-0479">Metal-binding</keyword>
<dbReference type="KEGG" id="aqg:HRU87_06040"/>
<dbReference type="PROSITE" id="PS51318">
    <property type="entry name" value="TAT"/>
    <property type="match status" value="1"/>
</dbReference>
<dbReference type="Pfam" id="PF20628">
    <property type="entry name" value="Dyp_perox_C"/>
    <property type="match status" value="1"/>
</dbReference>
<evidence type="ECO:0000259" key="11">
    <source>
        <dbReference type="Pfam" id="PF04261"/>
    </source>
</evidence>
<dbReference type="Pfam" id="PF04261">
    <property type="entry name" value="Dyp_perox_N"/>
    <property type="match status" value="1"/>
</dbReference>
<feature type="domain" description="Dyp-type peroxidase N-terminal" evidence="11">
    <location>
        <begin position="52"/>
        <end position="192"/>
    </location>
</feature>
<keyword evidence="7" id="KW-0408">Iron</keyword>
<evidence type="ECO:0000256" key="8">
    <source>
        <dbReference type="ARBA" id="ARBA00025737"/>
    </source>
</evidence>
<name>A0A7D4UK76_9MICO</name>
<dbReference type="GO" id="GO:0004601">
    <property type="term" value="F:peroxidase activity"/>
    <property type="evidence" value="ECO:0007669"/>
    <property type="project" value="UniProtKB-KW"/>
</dbReference>
<evidence type="ECO:0000256" key="1">
    <source>
        <dbReference type="ARBA" id="ARBA00001970"/>
    </source>
</evidence>
<dbReference type="InterPro" id="IPR006311">
    <property type="entry name" value="TAT_signal"/>
</dbReference>
<dbReference type="RefSeq" id="WP_173494016.1">
    <property type="nucleotide sequence ID" value="NZ_CP054056.1"/>
</dbReference>
<dbReference type="SUPFAM" id="SSF54909">
    <property type="entry name" value="Dimeric alpha+beta barrel"/>
    <property type="match status" value="1"/>
</dbReference>
<dbReference type="GO" id="GO:0020037">
    <property type="term" value="F:heme binding"/>
    <property type="evidence" value="ECO:0007669"/>
    <property type="project" value="InterPro"/>
</dbReference>
<dbReference type="InterPro" id="IPR048328">
    <property type="entry name" value="Dyp_perox_C"/>
</dbReference>
<dbReference type="GO" id="GO:0005829">
    <property type="term" value="C:cytosol"/>
    <property type="evidence" value="ECO:0007669"/>
    <property type="project" value="TreeGrafter"/>
</dbReference>
<feature type="region of interest" description="Disordered" evidence="9">
    <location>
        <begin position="267"/>
        <end position="286"/>
    </location>
</feature>
<dbReference type="InterPro" id="IPR006314">
    <property type="entry name" value="Dyp_peroxidase"/>
</dbReference>
<dbReference type="PANTHER" id="PTHR30521">
    <property type="entry name" value="DEFERROCHELATASE/PEROXIDASE"/>
    <property type="match status" value="1"/>
</dbReference>
<keyword evidence="5 10" id="KW-0732">Signal</keyword>
<gene>
    <name evidence="13" type="ORF">HRU87_06040</name>
</gene>
<sequence>MVSRRGFLTGSAVAATAAVSATAGSVAAAQVAAESAESATAKRSLEFFGEHQMGIEVPIQAVTNMVAFDLLEGTNLADMLRWMGLITDDIERLAKGEPVLADPSPELSMGAASFSAYVGFGPSLFQKLNLPMPPGLIELPAFSIDALRSEFSGGDVLIHAAADDPVVLSHGVRSLVRDSLPFAKVRWNQAGFSHTPGMVPSGVTHRNLMGQVDGTANPVLGSNEFDLTVWADGGPEWMVGGTYLVFRRIAMNLDSWDQLGTASKEESVGRRLASGAPLTGEKESDLPDYEARTAAGLKVIPDFAHIRRASDSGTAAPIFRRPFSYEEQITAEGSMDVGLLWCAYQRDIATQYLPMQQRLDELDLLNRWTLPIGSATFAIPRGVAPGEVIAQALFS</sequence>
<comment type="cofactor">
    <cofactor evidence="1">
        <name>heme b</name>
        <dbReference type="ChEBI" id="CHEBI:60344"/>
    </cofactor>
</comment>
<evidence type="ECO:0000259" key="12">
    <source>
        <dbReference type="Pfam" id="PF20628"/>
    </source>
</evidence>
<keyword evidence="3" id="KW-0349">Heme</keyword>
<dbReference type="GO" id="GO:0046872">
    <property type="term" value="F:metal ion binding"/>
    <property type="evidence" value="ECO:0007669"/>
    <property type="project" value="UniProtKB-KW"/>
</dbReference>
<feature type="chain" id="PRO_5028898997" evidence="10">
    <location>
        <begin position="29"/>
        <end position="395"/>
    </location>
</feature>
<evidence type="ECO:0000256" key="4">
    <source>
        <dbReference type="ARBA" id="ARBA00022723"/>
    </source>
</evidence>
<evidence type="ECO:0000313" key="14">
    <source>
        <dbReference type="Proteomes" id="UP000501003"/>
    </source>
</evidence>
<evidence type="ECO:0000256" key="6">
    <source>
        <dbReference type="ARBA" id="ARBA00023002"/>
    </source>
</evidence>
<keyword evidence="14" id="KW-1185">Reference proteome</keyword>
<evidence type="ECO:0000256" key="7">
    <source>
        <dbReference type="ARBA" id="ARBA00023004"/>
    </source>
</evidence>
<evidence type="ECO:0000256" key="2">
    <source>
        <dbReference type="ARBA" id="ARBA00022559"/>
    </source>
</evidence>
<organism evidence="13 14">
    <name type="scientific">Aquiluna borgnonia</name>
    <dbReference type="NCBI Taxonomy" id="2499157"/>
    <lineage>
        <taxon>Bacteria</taxon>
        <taxon>Bacillati</taxon>
        <taxon>Actinomycetota</taxon>
        <taxon>Actinomycetes</taxon>
        <taxon>Micrococcales</taxon>
        <taxon>Microbacteriaceae</taxon>
        <taxon>Luna cluster</taxon>
        <taxon>Luna-1 subcluster</taxon>
        <taxon>Aquiluna</taxon>
    </lineage>
</organism>
<dbReference type="InterPro" id="IPR048327">
    <property type="entry name" value="Dyp_perox_N"/>
</dbReference>
<protein>
    <submittedName>
        <fullName evidence="13">Dyp-type peroxidase</fullName>
    </submittedName>
</protein>